<dbReference type="AlphaFoldDB" id="A0A1L3GFH1"/>
<evidence type="ECO:0000313" key="4">
    <source>
        <dbReference type="Proteomes" id="UP000182264"/>
    </source>
</evidence>
<dbReference type="PANTHER" id="PTHR30388">
    <property type="entry name" value="ALDEHYDE OXIDOREDUCTASE MOLYBDENUM COFACTOR ASSEMBLY PROTEIN"/>
    <property type="match status" value="1"/>
</dbReference>
<dbReference type="KEGG" id="pace:A6070_14460"/>
<dbReference type="PANTHER" id="PTHR30388:SF6">
    <property type="entry name" value="XANTHINE DEHYDROGENASE SUBUNIT A-RELATED"/>
    <property type="match status" value="1"/>
</dbReference>
<evidence type="ECO:0008006" key="5">
    <source>
        <dbReference type="Google" id="ProtNLM"/>
    </source>
</evidence>
<dbReference type="Proteomes" id="UP000182264">
    <property type="component" value="Chromosome"/>
</dbReference>
<evidence type="ECO:0000313" key="3">
    <source>
        <dbReference type="EMBL" id="APG24599.1"/>
    </source>
</evidence>
<organism evidence="3 4">
    <name type="scientific">Syntrophotalea acetylenica</name>
    <name type="common">Pelobacter acetylenicus</name>
    <dbReference type="NCBI Taxonomy" id="29542"/>
    <lineage>
        <taxon>Bacteria</taxon>
        <taxon>Pseudomonadati</taxon>
        <taxon>Thermodesulfobacteriota</taxon>
        <taxon>Desulfuromonadia</taxon>
        <taxon>Desulfuromonadales</taxon>
        <taxon>Syntrophotaleaceae</taxon>
        <taxon>Syntrophotalea</taxon>
    </lineage>
</organism>
<name>A0A1L3GFH1_SYNAC</name>
<protein>
    <recommendedName>
        <fullName evidence="5">Xanthine dehydrogenase accessory factor</fullName>
    </recommendedName>
</protein>
<reference evidence="3 4" key="1">
    <citation type="journal article" date="2017" name="Genome Announc.">
        <title>Complete Genome Sequences of Two Acetylene-Fermenting Pelobacter acetylenicus Strains.</title>
        <authorList>
            <person name="Sutton J.M."/>
            <person name="Baesman S.M."/>
            <person name="Fierst J.L."/>
            <person name="Poret-Peterson A.T."/>
            <person name="Oremland R.S."/>
            <person name="Dunlap D.S."/>
            <person name="Akob D.M."/>
        </authorList>
    </citation>
    <scope>NUCLEOTIDE SEQUENCE [LARGE SCALE GENOMIC DNA]</scope>
    <source>
        <strain evidence="3 4">DSM 3247</strain>
    </source>
</reference>
<dbReference type="Pfam" id="PF02625">
    <property type="entry name" value="XdhC_CoxI"/>
    <property type="match status" value="1"/>
</dbReference>
<gene>
    <name evidence="3" type="ORF">A7E75_05825</name>
</gene>
<dbReference type="InterPro" id="IPR052698">
    <property type="entry name" value="MoCofactor_Util/Proc"/>
</dbReference>
<keyword evidence="4" id="KW-1185">Reference proteome</keyword>
<evidence type="ECO:0000259" key="2">
    <source>
        <dbReference type="Pfam" id="PF13478"/>
    </source>
</evidence>
<dbReference type="RefSeq" id="WP_072286441.1">
    <property type="nucleotide sequence ID" value="NZ_CP015455.1"/>
</dbReference>
<feature type="domain" description="XdhC Rossmann" evidence="2">
    <location>
        <begin position="196"/>
        <end position="339"/>
    </location>
</feature>
<proteinExistence type="predicted"/>
<dbReference type="Pfam" id="PF13478">
    <property type="entry name" value="XdhC_C"/>
    <property type="match status" value="1"/>
</dbReference>
<dbReference type="STRING" id="29542.A6070_14460"/>
<evidence type="ECO:0000259" key="1">
    <source>
        <dbReference type="Pfam" id="PF02625"/>
    </source>
</evidence>
<dbReference type="InterPro" id="IPR003777">
    <property type="entry name" value="XdhC_CoxI"/>
</dbReference>
<dbReference type="NCBIfam" id="NF045664">
    <property type="entry name" value="XdhC_rel_AOR"/>
    <property type="match status" value="1"/>
</dbReference>
<feature type="domain" description="XdhC- CoxI" evidence="1">
    <location>
        <begin position="14"/>
        <end position="77"/>
    </location>
</feature>
<sequence>MKQLITEICKYLGAGESLAVATILTRSGSAPRTAGTKMIIRANGDISGTIGGGLVEARTQEAAREIFTTRQSRTYAFDMTGAAADTMDMICGGVVEILLEYVDATDETRTVFEAWLAALQTGRDCLLITPLPAEKQAPTLKRCLLYADASCFGPTLLPQQLRQNLLTAADGSRYPMLIDVMGSLFFVEPSHAPTTLYLFGAGHVSRPTAALASMVGFRTVVLDDRAEFANRQRFPEAQEILVVPSFDDCMTPLGIDRHSFLVILSRGHLHDQNLLRQAVQTSAGYIGMIGSLGKRDKIYQNLQAEGIPKQTLDNVFSPVGIAINAETPQEIAVSIVAELIKVRATLGQGHE</sequence>
<dbReference type="EMBL" id="CP015518">
    <property type="protein sequence ID" value="APG24599.1"/>
    <property type="molecule type" value="Genomic_DNA"/>
</dbReference>
<dbReference type="InterPro" id="IPR027051">
    <property type="entry name" value="XdhC_Rossmann_dom"/>
</dbReference>
<dbReference type="Gene3D" id="3.40.50.720">
    <property type="entry name" value="NAD(P)-binding Rossmann-like Domain"/>
    <property type="match status" value="1"/>
</dbReference>
<accession>A0A1L3GFH1</accession>